<evidence type="ECO:0000256" key="1">
    <source>
        <dbReference type="SAM" id="Phobius"/>
    </source>
</evidence>
<keyword evidence="1" id="KW-0812">Transmembrane</keyword>
<reference evidence="4" key="2">
    <citation type="submission" date="2019-09" db="UniProtKB">
        <authorList>
            <consortium name="WormBaseParasite"/>
        </authorList>
    </citation>
    <scope>IDENTIFICATION</scope>
</reference>
<dbReference type="PROSITE" id="PS51257">
    <property type="entry name" value="PROKAR_LIPOPROTEIN"/>
    <property type="match status" value="1"/>
</dbReference>
<sequence length="146" mass="16716">MDRRRFQYIITIALVASYACCLFCLNAFGFVSLCLSGSFLMSINILGQIAMISAQLIAVAFTITVRKRLHLKLEETWRDRPGCAQPSDCLPVRRFLHSETLLIIILCVFLFFQAVLLIASSVVCEQRSHAERQRLIKEREEEDDDD</sequence>
<dbReference type="AlphaFoldDB" id="A0A3P8B3K3"/>
<dbReference type="OrthoDB" id="5829330at2759"/>
<dbReference type="EMBL" id="UZAH01025824">
    <property type="protein sequence ID" value="VDO71138.1"/>
    <property type="molecule type" value="Genomic_DNA"/>
</dbReference>
<organism evidence="2">
    <name type="scientific">Heligmosomoides polygyrus</name>
    <name type="common">Parasitic roundworm</name>
    <dbReference type="NCBI Taxonomy" id="6339"/>
    <lineage>
        <taxon>Eukaryota</taxon>
        <taxon>Metazoa</taxon>
        <taxon>Ecdysozoa</taxon>
        <taxon>Nematoda</taxon>
        <taxon>Chromadorea</taxon>
        <taxon>Rhabditida</taxon>
        <taxon>Rhabditina</taxon>
        <taxon>Rhabditomorpha</taxon>
        <taxon>Strongyloidea</taxon>
        <taxon>Heligmosomidae</taxon>
        <taxon>Heligmosomoides</taxon>
    </lineage>
</organism>
<keyword evidence="1" id="KW-0472">Membrane</keyword>
<evidence type="ECO:0000313" key="4">
    <source>
        <dbReference type="WBParaSite" id="HPBE_0000715001-mRNA-1"/>
    </source>
</evidence>
<dbReference type="WBParaSite" id="HPBE_0000715001-mRNA-1">
    <property type="protein sequence ID" value="HPBE_0000715001-mRNA-1"/>
    <property type="gene ID" value="HPBE_0000715001"/>
</dbReference>
<proteinExistence type="predicted"/>
<evidence type="ECO:0000313" key="2">
    <source>
        <dbReference type="EMBL" id="VDO71138.1"/>
    </source>
</evidence>
<evidence type="ECO:0000313" key="3">
    <source>
        <dbReference type="Proteomes" id="UP000050761"/>
    </source>
</evidence>
<feature type="transmembrane region" description="Helical" evidence="1">
    <location>
        <begin position="12"/>
        <end position="39"/>
    </location>
</feature>
<dbReference type="Proteomes" id="UP000050761">
    <property type="component" value="Unassembled WGS sequence"/>
</dbReference>
<feature type="transmembrane region" description="Helical" evidence="1">
    <location>
        <begin position="45"/>
        <end position="65"/>
    </location>
</feature>
<keyword evidence="1" id="KW-1133">Transmembrane helix</keyword>
<accession>A0A3P8B3K3</accession>
<keyword evidence="3" id="KW-1185">Reference proteome</keyword>
<feature type="transmembrane region" description="Helical" evidence="1">
    <location>
        <begin position="101"/>
        <end position="123"/>
    </location>
</feature>
<reference evidence="2 3" key="1">
    <citation type="submission" date="2018-11" db="EMBL/GenBank/DDBJ databases">
        <authorList>
            <consortium name="Pathogen Informatics"/>
        </authorList>
    </citation>
    <scope>NUCLEOTIDE SEQUENCE [LARGE SCALE GENOMIC DNA]</scope>
</reference>
<name>A0A3P8B3K3_HELPZ</name>
<gene>
    <name evidence="2" type="ORF">HPBE_LOCUS7151</name>
</gene>
<protein>
    <submittedName>
        <fullName evidence="4">CD63 antigen</fullName>
    </submittedName>
</protein>